<reference evidence="2" key="1">
    <citation type="submission" date="2014-05" db="EMBL/GenBank/DDBJ databases">
        <authorList>
            <person name="Chronopoulou M."/>
        </authorList>
    </citation>
    <scope>NUCLEOTIDE SEQUENCE</scope>
    <source>
        <tissue evidence="2">Whole organism</tissue>
    </source>
</reference>
<organism evidence="2">
    <name type="scientific">Lepeophtheirus salmonis</name>
    <name type="common">Salmon louse</name>
    <name type="synonym">Caligus salmonis</name>
    <dbReference type="NCBI Taxonomy" id="72036"/>
    <lineage>
        <taxon>Eukaryota</taxon>
        <taxon>Metazoa</taxon>
        <taxon>Ecdysozoa</taxon>
        <taxon>Arthropoda</taxon>
        <taxon>Crustacea</taxon>
        <taxon>Multicrustacea</taxon>
        <taxon>Hexanauplia</taxon>
        <taxon>Copepoda</taxon>
        <taxon>Siphonostomatoida</taxon>
        <taxon>Caligidae</taxon>
        <taxon>Lepeophtheirus</taxon>
    </lineage>
</organism>
<proteinExistence type="predicted"/>
<dbReference type="AlphaFoldDB" id="A0A0K2UIR2"/>
<feature type="compositionally biased region" description="Polar residues" evidence="1">
    <location>
        <begin position="1"/>
        <end position="13"/>
    </location>
</feature>
<evidence type="ECO:0000313" key="2">
    <source>
        <dbReference type="EMBL" id="CDW38118.1"/>
    </source>
</evidence>
<name>A0A0K2UIR2_LEPSM</name>
<feature type="region of interest" description="Disordered" evidence="1">
    <location>
        <begin position="1"/>
        <end position="27"/>
    </location>
</feature>
<accession>A0A0K2UIR2</accession>
<dbReference type="EMBL" id="HACA01020757">
    <property type="protein sequence ID" value="CDW38118.1"/>
    <property type="molecule type" value="Transcribed_RNA"/>
</dbReference>
<protein>
    <submittedName>
        <fullName evidence="2">Uncharacterized protein</fullName>
    </submittedName>
</protein>
<feature type="compositionally biased region" description="Basic and acidic residues" evidence="1">
    <location>
        <begin position="14"/>
        <end position="27"/>
    </location>
</feature>
<sequence length="40" mass="4809">MQSMVRNRQQEMSPDSKDREGLQGRPHLEKRFFGCKWDVT</sequence>
<evidence type="ECO:0000256" key="1">
    <source>
        <dbReference type="SAM" id="MobiDB-lite"/>
    </source>
</evidence>